<dbReference type="GO" id="GO:0008803">
    <property type="term" value="F:bis(5'-nucleosyl)-tetraphosphatase (symmetrical) activity"/>
    <property type="evidence" value="ECO:0007669"/>
    <property type="project" value="TreeGrafter"/>
</dbReference>
<dbReference type="InterPro" id="IPR004843">
    <property type="entry name" value="Calcineurin-like_PHP"/>
</dbReference>
<name>A0A369QGA6_9BACT</name>
<sequence length="259" mass="29741">MKRFVLSDSHGGYRAIRQCLERCGFNQEQDQLFFIGDVVDGWSETKESIALLLTIPNLIYLLGNHDQWALQYYTGNFFSVADENDAELDMWLVQGGAATLKSYGLKEGIPAEHLQFLLNAKSYHVTPDNILLVHAGFDPEMDLAKTNSEYLIWSRNFIKQHYQAYHKLKRNPFSKEELRVAPYKEIYLGHTPTISFEKKQTLPLTMGNVILMDTGAAFTGRLSVMDMDTKEVWQSDQLIHLYPDEPGRNGISWRELRSA</sequence>
<dbReference type="GO" id="GO:0004722">
    <property type="term" value="F:protein serine/threonine phosphatase activity"/>
    <property type="evidence" value="ECO:0007669"/>
    <property type="project" value="UniProtKB-EC"/>
</dbReference>
<evidence type="ECO:0000259" key="1">
    <source>
        <dbReference type="Pfam" id="PF00149"/>
    </source>
</evidence>
<protein>
    <submittedName>
        <fullName evidence="2">Protein-serine/threonine phosphatase</fullName>
        <ecNumber evidence="2">3.1.3.16</ecNumber>
    </submittedName>
</protein>
<dbReference type="PANTHER" id="PTHR42850">
    <property type="entry name" value="METALLOPHOSPHOESTERASE"/>
    <property type="match status" value="1"/>
</dbReference>
<dbReference type="SUPFAM" id="SSF56300">
    <property type="entry name" value="Metallo-dependent phosphatases"/>
    <property type="match status" value="1"/>
</dbReference>
<comment type="caution">
    <text evidence="2">The sequence shown here is derived from an EMBL/GenBank/DDBJ whole genome shotgun (WGS) entry which is preliminary data.</text>
</comment>
<dbReference type="RefSeq" id="WP_115371444.1">
    <property type="nucleotide sequence ID" value="NZ_QASA01000001.1"/>
</dbReference>
<feature type="domain" description="Calcineurin-like phosphoesterase" evidence="1">
    <location>
        <begin position="2"/>
        <end position="179"/>
    </location>
</feature>
<reference evidence="2 3" key="1">
    <citation type="submission" date="2018-04" db="EMBL/GenBank/DDBJ databases">
        <title>Adhaeribacter sp. HMF7616 genome sequencing and assembly.</title>
        <authorList>
            <person name="Kang H."/>
            <person name="Kang J."/>
            <person name="Cha I."/>
            <person name="Kim H."/>
            <person name="Joh K."/>
        </authorList>
    </citation>
    <scope>NUCLEOTIDE SEQUENCE [LARGE SCALE GENOMIC DNA]</scope>
    <source>
        <strain evidence="2 3">HMF7616</strain>
    </source>
</reference>
<dbReference type="AlphaFoldDB" id="A0A369QGA6"/>
<dbReference type="GO" id="GO:0110154">
    <property type="term" value="P:RNA decapping"/>
    <property type="evidence" value="ECO:0007669"/>
    <property type="project" value="TreeGrafter"/>
</dbReference>
<dbReference type="InterPro" id="IPR029052">
    <property type="entry name" value="Metallo-depent_PP-like"/>
</dbReference>
<dbReference type="Gene3D" id="3.60.21.10">
    <property type="match status" value="1"/>
</dbReference>
<keyword evidence="2" id="KW-0378">Hydrolase</keyword>
<dbReference type="InterPro" id="IPR050126">
    <property type="entry name" value="Ap4A_hydrolase"/>
</dbReference>
<dbReference type="GO" id="GO:0005737">
    <property type="term" value="C:cytoplasm"/>
    <property type="evidence" value="ECO:0007669"/>
    <property type="project" value="TreeGrafter"/>
</dbReference>
<dbReference type="Pfam" id="PF00149">
    <property type="entry name" value="Metallophos"/>
    <property type="match status" value="1"/>
</dbReference>
<gene>
    <name evidence="2" type="primary">pphA</name>
    <name evidence="2" type="ORF">AHMF7616_00519</name>
</gene>
<organism evidence="2 3">
    <name type="scientific">Adhaeribacter pallidiroseus</name>
    <dbReference type="NCBI Taxonomy" id="2072847"/>
    <lineage>
        <taxon>Bacteria</taxon>
        <taxon>Pseudomonadati</taxon>
        <taxon>Bacteroidota</taxon>
        <taxon>Cytophagia</taxon>
        <taxon>Cytophagales</taxon>
        <taxon>Hymenobacteraceae</taxon>
        <taxon>Adhaeribacter</taxon>
    </lineage>
</organism>
<evidence type="ECO:0000313" key="3">
    <source>
        <dbReference type="Proteomes" id="UP000253919"/>
    </source>
</evidence>
<dbReference type="OrthoDB" id="9808081at2"/>
<keyword evidence="3" id="KW-1185">Reference proteome</keyword>
<proteinExistence type="predicted"/>
<dbReference type="PANTHER" id="PTHR42850:SF4">
    <property type="entry name" value="ZINC-DEPENDENT ENDOPOLYPHOSPHATASE"/>
    <property type="match status" value="1"/>
</dbReference>
<dbReference type="EC" id="3.1.3.16" evidence="2"/>
<evidence type="ECO:0000313" key="2">
    <source>
        <dbReference type="EMBL" id="RDC61929.1"/>
    </source>
</evidence>
<dbReference type="Proteomes" id="UP000253919">
    <property type="component" value="Unassembled WGS sequence"/>
</dbReference>
<dbReference type="EMBL" id="QASA01000001">
    <property type="protein sequence ID" value="RDC61929.1"/>
    <property type="molecule type" value="Genomic_DNA"/>
</dbReference>
<accession>A0A369QGA6</accession>